<protein>
    <submittedName>
        <fullName evidence="1">Uncharacterized protein</fullName>
    </submittedName>
</protein>
<evidence type="ECO:0000313" key="2">
    <source>
        <dbReference type="Proteomes" id="UP000265520"/>
    </source>
</evidence>
<dbReference type="Proteomes" id="UP000265520">
    <property type="component" value="Unassembled WGS sequence"/>
</dbReference>
<organism evidence="1 2">
    <name type="scientific">Trifolium medium</name>
    <dbReference type="NCBI Taxonomy" id="97028"/>
    <lineage>
        <taxon>Eukaryota</taxon>
        <taxon>Viridiplantae</taxon>
        <taxon>Streptophyta</taxon>
        <taxon>Embryophyta</taxon>
        <taxon>Tracheophyta</taxon>
        <taxon>Spermatophyta</taxon>
        <taxon>Magnoliopsida</taxon>
        <taxon>eudicotyledons</taxon>
        <taxon>Gunneridae</taxon>
        <taxon>Pentapetalae</taxon>
        <taxon>rosids</taxon>
        <taxon>fabids</taxon>
        <taxon>Fabales</taxon>
        <taxon>Fabaceae</taxon>
        <taxon>Papilionoideae</taxon>
        <taxon>50 kb inversion clade</taxon>
        <taxon>NPAAA clade</taxon>
        <taxon>Hologalegina</taxon>
        <taxon>IRL clade</taxon>
        <taxon>Trifolieae</taxon>
        <taxon>Trifolium</taxon>
    </lineage>
</organism>
<reference evidence="1 2" key="1">
    <citation type="journal article" date="2018" name="Front. Plant Sci.">
        <title>Red Clover (Trifolium pratense) and Zigzag Clover (T. medium) - A Picture of Genomic Similarities and Differences.</title>
        <authorList>
            <person name="Dluhosova J."/>
            <person name="Istvanek J."/>
            <person name="Nedelnik J."/>
            <person name="Repkova J."/>
        </authorList>
    </citation>
    <scope>NUCLEOTIDE SEQUENCE [LARGE SCALE GENOMIC DNA]</scope>
    <source>
        <strain evidence="2">cv. 10/8</strain>
        <tissue evidence="1">Leaf</tissue>
    </source>
</reference>
<dbReference type="AlphaFoldDB" id="A0A392SKE2"/>
<accession>A0A392SKE2</accession>
<dbReference type="EMBL" id="LXQA010399757">
    <property type="protein sequence ID" value="MCI49341.1"/>
    <property type="molecule type" value="Genomic_DNA"/>
</dbReference>
<name>A0A392SKE2_9FABA</name>
<keyword evidence="2" id="KW-1185">Reference proteome</keyword>
<sequence>VLVGVEVVVQIGFVVVDVLVVVEVRHLLVFKEMLSHCIRIRCFTKFGDTFLNDGFNFFVKFSSVRRC</sequence>
<feature type="non-terminal residue" evidence="1">
    <location>
        <position position="1"/>
    </location>
</feature>
<evidence type="ECO:0000313" key="1">
    <source>
        <dbReference type="EMBL" id="MCI49341.1"/>
    </source>
</evidence>
<comment type="caution">
    <text evidence="1">The sequence shown here is derived from an EMBL/GenBank/DDBJ whole genome shotgun (WGS) entry which is preliminary data.</text>
</comment>
<proteinExistence type="predicted"/>